<keyword evidence="2" id="KW-0472">Membrane</keyword>
<feature type="transmembrane region" description="Helical" evidence="2">
    <location>
        <begin position="262"/>
        <end position="285"/>
    </location>
</feature>
<sequence length="286" mass="30136">MTTDTMLTGDQPGDHAEDDAAAPVRRPSAVGVVLAHHAVMGMAIAVPWLALAPTATRWGMPPVFLLLVLVGTVLPVLAWAALRRRLAAEGIVCAHGGDRTPLDGVTVPMNPVNPVDLRDRLGLRRPRARQVLVAGLPAMLVAVVLPLAGLPVEAAAHRWGWFATWPSTGVADLLAAPSASPVNLALVLGMWVVVAVVVGPVVEEVIFRGLLQPLLPGGPWARVMLGSALFAVYHLWQPSSWVTVWLATLPVAWVRERTGSTWLAAGVHIGVNAAALGMLLTGALVR</sequence>
<dbReference type="RefSeq" id="WP_109776337.1">
    <property type="nucleotide sequence ID" value="NZ_QGDQ01000036.1"/>
</dbReference>
<dbReference type="InterPro" id="IPR003675">
    <property type="entry name" value="Rce1/LyrA-like_dom"/>
</dbReference>
<reference evidence="4 5" key="1">
    <citation type="submission" date="2018-03" db="EMBL/GenBank/DDBJ databases">
        <title>Genomic Encyclopedia of Archaeal and Bacterial Type Strains, Phase II (KMG-II): from individual species to whole genera.</title>
        <authorList>
            <person name="Goeker M."/>
        </authorList>
    </citation>
    <scope>NUCLEOTIDE SEQUENCE [LARGE SCALE GENOMIC DNA]</scope>
    <source>
        <strain evidence="4 5">DSM 44889</strain>
    </source>
</reference>
<evidence type="ECO:0000313" key="5">
    <source>
        <dbReference type="Proteomes" id="UP000245469"/>
    </source>
</evidence>
<keyword evidence="4" id="KW-0645">Protease</keyword>
<accession>A0A315ZQP7</accession>
<keyword evidence="2" id="KW-0812">Transmembrane</keyword>
<evidence type="ECO:0000256" key="2">
    <source>
        <dbReference type="SAM" id="Phobius"/>
    </source>
</evidence>
<dbReference type="GO" id="GO:0006508">
    <property type="term" value="P:proteolysis"/>
    <property type="evidence" value="ECO:0007669"/>
    <property type="project" value="UniProtKB-KW"/>
</dbReference>
<evidence type="ECO:0000256" key="1">
    <source>
        <dbReference type="SAM" id="MobiDB-lite"/>
    </source>
</evidence>
<keyword evidence="2" id="KW-1133">Transmembrane helix</keyword>
<gene>
    <name evidence="4" type="ORF">BXY45_13633</name>
</gene>
<feature type="transmembrane region" description="Helical" evidence="2">
    <location>
        <begin position="29"/>
        <end position="51"/>
    </location>
</feature>
<feature type="transmembrane region" description="Helical" evidence="2">
    <location>
        <begin position="63"/>
        <end position="82"/>
    </location>
</feature>
<name>A0A315ZQP7_9ACTN</name>
<feature type="transmembrane region" description="Helical" evidence="2">
    <location>
        <begin position="131"/>
        <end position="152"/>
    </location>
</feature>
<protein>
    <submittedName>
        <fullName evidence="4">CAAX prenyl protease-like protein</fullName>
    </submittedName>
</protein>
<evidence type="ECO:0000259" key="3">
    <source>
        <dbReference type="Pfam" id="PF02517"/>
    </source>
</evidence>
<evidence type="ECO:0000313" key="4">
    <source>
        <dbReference type="EMBL" id="PWJ47602.1"/>
    </source>
</evidence>
<dbReference type="AlphaFoldDB" id="A0A315ZQP7"/>
<feature type="region of interest" description="Disordered" evidence="1">
    <location>
        <begin position="1"/>
        <end position="23"/>
    </location>
</feature>
<dbReference type="Proteomes" id="UP000245469">
    <property type="component" value="Unassembled WGS sequence"/>
</dbReference>
<feature type="domain" description="CAAX prenyl protease 2/Lysostaphin resistance protein A-like" evidence="3">
    <location>
        <begin position="190"/>
        <end position="273"/>
    </location>
</feature>
<feature type="transmembrane region" description="Helical" evidence="2">
    <location>
        <begin position="182"/>
        <end position="202"/>
    </location>
</feature>
<dbReference type="GO" id="GO:0004175">
    <property type="term" value="F:endopeptidase activity"/>
    <property type="evidence" value="ECO:0007669"/>
    <property type="project" value="UniProtKB-ARBA"/>
</dbReference>
<feature type="transmembrane region" description="Helical" evidence="2">
    <location>
        <begin position="214"/>
        <end position="236"/>
    </location>
</feature>
<dbReference type="EMBL" id="QGDQ01000036">
    <property type="protein sequence ID" value="PWJ47602.1"/>
    <property type="molecule type" value="Genomic_DNA"/>
</dbReference>
<organism evidence="4 5">
    <name type="scientific">Quadrisphaera granulorum</name>
    <dbReference type="NCBI Taxonomy" id="317664"/>
    <lineage>
        <taxon>Bacteria</taxon>
        <taxon>Bacillati</taxon>
        <taxon>Actinomycetota</taxon>
        <taxon>Actinomycetes</taxon>
        <taxon>Kineosporiales</taxon>
        <taxon>Kineosporiaceae</taxon>
        <taxon>Quadrisphaera</taxon>
    </lineage>
</organism>
<dbReference type="Pfam" id="PF02517">
    <property type="entry name" value="Rce1-like"/>
    <property type="match status" value="1"/>
</dbReference>
<keyword evidence="5" id="KW-1185">Reference proteome</keyword>
<comment type="caution">
    <text evidence="4">The sequence shown here is derived from an EMBL/GenBank/DDBJ whole genome shotgun (WGS) entry which is preliminary data.</text>
</comment>
<dbReference type="GO" id="GO:0080120">
    <property type="term" value="P:CAAX-box protein maturation"/>
    <property type="evidence" value="ECO:0007669"/>
    <property type="project" value="UniProtKB-ARBA"/>
</dbReference>
<keyword evidence="4" id="KW-0378">Hydrolase</keyword>
<proteinExistence type="predicted"/>
<dbReference type="OrthoDB" id="3609935at2"/>